<gene>
    <name evidence="2" type="ordered locus">Plabr_3022</name>
</gene>
<evidence type="ECO:0000259" key="1">
    <source>
        <dbReference type="Pfam" id="PF05048"/>
    </source>
</evidence>
<dbReference type="InterPro" id="IPR007742">
    <property type="entry name" value="NosD_dom"/>
</dbReference>
<evidence type="ECO:0000313" key="2">
    <source>
        <dbReference type="EMBL" id="ADY60619.1"/>
    </source>
</evidence>
<feature type="domain" description="Periplasmic copper-binding protein NosD beta helix" evidence="1">
    <location>
        <begin position="215"/>
        <end position="329"/>
    </location>
</feature>
<dbReference type="Gene3D" id="2.160.20.10">
    <property type="entry name" value="Single-stranded right-handed beta-helix, Pectin lyase-like"/>
    <property type="match status" value="1"/>
</dbReference>
<sequence length="425" mass="47292">MRSSLAVAILAFANVLLTPDSTEADHGRQVHVVDFLPKGHVVDGSVCYQEQLQRAIDVLPDRGGELVFAPMVYQINDPRGLTIRSHCSLKMHGATFEFSKQCASDGQLFHGKNIQNLRMSGGSIKGHNDTWETGVNIRGIYLTGECRNIRIDDMEIRDLSSNGIGVFAKDERQPATDIWIRDTVIDNCCNFYGDYQAPPPARRGPEKGSTREDQGLVAFYHVHDFVVRGCRLENSRSDGTHFYFCQNGHISDNRIERAQMGGYFLESCQHVLASNNIFRNNGSRGVTIERGSRFCTLTGNTVQGSGREGLWIPDSLRCVVTGNVFSRNGRKSNGEERHMLWNANITINEARGDTLNTPTAHYLIANNIIETDASQIAAIRVDTRPDLSDIVIRGNLLIGENKKILVEGPRSTEVIVSENNNRESE</sequence>
<dbReference type="InterPro" id="IPR012334">
    <property type="entry name" value="Pectin_lyas_fold"/>
</dbReference>
<proteinExistence type="predicted"/>
<keyword evidence="3" id="KW-1185">Reference proteome</keyword>
<dbReference type="SUPFAM" id="SSF51126">
    <property type="entry name" value="Pectin lyase-like"/>
    <property type="match status" value="1"/>
</dbReference>
<dbReference type="HOGENOM" id="CLU_645403_0_0_0"/>
<dbReference type="SMART" id="SM00710">
    <property type="entry name" value="PbH1"/>
    <property type="match status" value="9"/>
</dbReference>
<organism evidence="2 3">
    <name type="scientific">Rubinisphaera brasiliensis (strain ATCC 49424 / DSM 5305 / JCM 21570 / IAM 15109 / NBRC 103401 / IFAM 1448)</name>
    <name type="common">Planctomyces brasiliensis</name>
    <dbReference type="NCBI Taxonomy" id="756272"/>
    <lineage>
        <taxon>Bacteria</taxon>
        <taxon>Pseudomonadati</taxon>
        <taxon>Planctomycetota</taxon>
        <taxon>Planctomycetia</taxon>
        <taxon>Planctomycetales</taxon>
        <taxon>Planctomycetaceae</taxon>
        <taxon>Rubinisphaera</taxon>
    </lineage>
</organism>
<dbReference type="InterPro" id="IPR022441">
    <property type="entry name" value="Para_beta_helix_rpt-2"/>
</dbReference>
<reference evidence="3" key="1">
    <citation type="submission" date="2011-02" db="EMBL/GenBank/DDBJ databases">
        <title>The complete genome of Planctomyces brasiliensis DSM 5305.</title>
        <authorList>
            <person name="Lucas S."/>
            <person name="Copeland A."/>
            <person name="Lapidus A."/>
            <person name="Bruce D."/>
            <person name="Goodwin L."/>
            <person name="Pitluck S."/>
            <person name="Kyrpides N."/>
            <person name="Mavromatis K."/>
            <person name="Pagani I."/>
            <person name="Ivanova N."/>
            <person name="Ovchinnikova G."/>
            <person name="Lu M."/>
            <person name="Detter J.C."/>
            <person name="Han C."/>
            <person name="Land M."/>
            <person name="Hauser L."/>
            <person name="Markowitz V."/>
            <person name="Cheng J.-F."/>
            <person name="Hugenholtz P."/>
            <person name="Woyke T."/>
            <person name="Wu D."/>
            <person name="Tindall B."/>
            <person name="Pomrenke H.G."/>
            <person name="Brambilla E."/>
            <person name="Klenk H.-P."/>
            <person name="Eisen J.A."/>
        </authorList>
    </citation>
    <scope>NUCLEOTIDE SEQUENCE [LARGE SCALE GENOMIC DNA]</scope>
    <source>
        <strain evidence="3">ATCC 49424 / DSM 5305 / JCM 21570 / NBRC 103401 / IFAM 1448</strain>
    </source>
</reference>
<dbReference type="Proteomes" id="UP000006860">
    <property type="component" value="Chromosome"/>
</dbReference>
<dbReference type="EMBL" id="CP002546">
    <property type="protein sequence ID" value="ADY60619.1"/>
    <property type="molecule type" value="Genomic_DNA"/>
</dbReference>
<dbReference type="STRING" id="756272.Plabr_3022"/>
<evidence type="ECO:0000313" key="3">
    <source>
        <dbReference type="Proteomes" id="UP000006860"/>
    </source>
</evidence>
<dbReference type="NCBIfam" id="TIGR03804">
    <property type="entry name" value="para_beta_helix"/>
    <property type="match status" value="1"/>
</dbReference>
<dbReference type="RefSeq" id="WP_013629340.1">
    <property type="nucleotide sequence ID" value="NC_015174.1"/>
</dbReference>
<dbReference type="InterPro" id="IPR006626">
    <property type="entry name" value="PbH1"/>
</dbReference>
<dbReference type="eggNOG" id="COG5434">
    <property type="taxonomic scope" value="Bacteria"/>
</dbReference>
<protein>
    <recommendedName>
        <fullName evidence="1">Periplasmic copper-binding protein NosD beta helix domain-containing protein</fullName>
    </recommendedName>
</protein>
<dbReference type="KEGG" id="pbs:Plabr_3022"/>
<dbReference type="AlphaFoldDB" id="F0SH78"/>
<dbReference type="Pfam" id="PF05048">
    <property type="entry name" value="NosD"/>
    <property type="match status" value="1"/>
</dbReference>
<name>F0SH78_RUBBR</name>
<accession>F0SH78</accession>
<dbReference type="InterPro" id="IPR011050">
    <property type="entry name" value="Pectin_lyase_fold/virulence"/>
</dbReference>